<organism evidence="2">
    <name type="scientific">marine sediment metagenome</name>
    <dbReference type="NCBI Taxonomy" id="412755"/>
    <lineage>
        <taxon>unclassified sequences</taxon>
        <taxon>metagenomes</taxon>
        <taxon>ecological metagenomes</taxon>
    </lineage>
</organism>
<dbReference type="Gene3D" id="3.40.50.720">
    <property type="entry name" value="NAD(P)-binding Rossmann-like Domain"/>
    <property type="match status" value="1"/>
</dbReference>
<dbReference type="Pfam" id="PF00899">
    <property type="entry name" value="ThiF"/>
    <property type="match status" value="1"/>
</dbReference>
<dbReference type="InterPro" id="IPR035985">
    <property type="entry name" value="Ubiquitin-activating_enz"/>
</dbReference>
<dbReference type="PANTHER" id="PTHR10953">
    <property type="entry name" value="UBIQUITIN-ACTIVATING ENZYME E1"/>
    <property type="match status" value="1"/>
</dbReference>
<dbReference type="InterPro" id="IPR045886">
    <property type="entry name" value="ThiF/MoeB/HesA"/>
</dbReference>
<feature type="domain" description="THIF-type NAD/FAD binding fold" evidence="1">
    <location>
        <begin position="22"/>
        <end position="321"/>
    </location>
</feature>
<dbReference type="SUPFAM" id="SSF69572">
    <property type="entry name" value="Activating enzymes of the ubiquitin-like proteins"/>
    <property type="match status" value="1"/>
</dbReference>
<proteinExistence type="predicted"/>
<dbReference type="GO" id="GO:0004792">
    <property type="term" value="F:thiosulfate-cyanide sulfurtransferase activity"/>
    <property type="evidence" value="ECO:0007669"/>
    <property type="project" value="TreeGrafter"/>
</dbReference>
<evidence type="ECO:0000259" key="1">
    <source>
        <dbReference type="Pfam" id="PF00899"/>
    </source>
</evidence>
<accession>A0A0F9RKT3</accession>
<dbReference type="GO" id="GO:0005737">
    <property type="term" value="C:cytoplasm"/>
    <property type="evidence" value="ECO:0007669"/>
    <property type="project" value="TreeGrafter"/>
</dbReference>
<sequence>MEKKNDFFSKDLTAKERNLYDRQFRLEGWSQNLVKNSRILIAGVGGLGCEIAKNLAMLGVGHLDLVDLDIIEYSNLNRQILFVGAKMGEPKAIAAAKKLAEINPNITIKGYHTSLERLDPAIYQAADVVIGGLDSMNARLNLNAQCLRFKKPLVDGGVSGYHGHVYTIFPYQNACYECNPLPVPESDDMAACTVVGIPRKRIHCVFKGNMAFQEKYDRDPNPKDINEIKFIQEIANKLVKKHNFLPEYTKDDIVKIIDRHDPGIITVNAIISALQSHEAIKILHWQRGHKGLGKPISSYLIFNAMTMMFYHIEKKKRPECSQCGKTVRRITIKLRAQSPLSNIIKLLGNNSFELDPDLEPVITLLDFNDVQMIDLDQNAGENGLRNCELLTVIGFKGGEIYVTLKIV</sequence>
<dbReference type="InterPro" id="IPR000594">
    <property type="entry name" value="ThiF_NAD_FAD-bd"/>
</dbReference>
<protein>
    <recommendedName>
        <fullName evidence="1">THIF-type NAD/FAD binding fold domain-containing protein</fullName>
    </recommendedName>
</protein>
<dbReference type="GO" id="GO:0008641">
    <property type="term" value="F:ubiquitin-like modifier activating enzyme activity"/>
    <property type="evidence" value="ECO:0007669"/>
    <property type="project" value="InterPro"/>
</dbReference>
<dbReference type="PANTHER" id="PTHR10953:SF102">
    <property type="entry name" value="ADENYLYLTRANSFERASE AND SULFURTRANSFERASE MOCS3"/>
    <property type="match status" value="1"/>
</dbReference>
<reference evidence="2" key="1">
    <citation type="journal article" date="2015" name="Nature">
        <title>Complex archaea that bridge the gap between prokaryotes and eukaryotes.</title>
        <authorList>
            <person name="Spang A."/>
            <person name="Saw J.H."/>
            <person name="Jorgensen S.L."/>
            <person name="Zaremba-Niedzwiedzka K."/>
            <person name="Martijn J."/>
            <person name="Lind A.E."/>
            <person name="van Eijk R."/>
            <person name="Schleper C."/>
            <person name="Guy L."/>
            <person name="Ettema T.J."/>
        </authorList>
    </citation>
    <scope>NUCLEOTIDE SEQUENCE</scope>
</reference>
<evidence type="ECO:0000313" key="2">
    <source>
        <dbReference type="EMBL" id="KKN55364.1"/>
    </source>
</evidence>
<dbReference type="EMBL" id="LAZR01000888">
    <property type="protein sequence ID" value="KKN55364.1"/>
    <property type="molecule type" value="Genomic_DNA"/>
</dbReference>
<name>A0A0F9RKT3_9ZZZZ</name>
<gene>
    <name evidence="2" type="ORF">LCGC14_0583010</name>
</gene>
<dbReference type="AlphaFoldDB" id="A0A0F9RKT3"/>
<dbReference type="GO" id="GO:0016779">
    <property type="term" value="F:nucleotidyltransferase activity"/>
    <property type="evidence" value="ECO:0007669"/>
    <property type="project" value="TreeGrafter"/>
</dbReference>
<comment type="caution">
    <text evidence="2">The sequence shown here is derived from an EMBL/GenBank/DDBJ whole genome shotgun (WGS) entry which is preliminary data.</text>
</comment>